<evidence type="ECO:0000259" key="5">
    <source>
        <dbReference type="PROSITE" id="PS51898"/>
    </source>
</evidence>
<dbReference type="Gene3D" id="1.10.443.10">
    <property type="entry name" value="Intergrase catalytic core"/>
    <property type="match status" value="1"/>
</dbReference>
<dbReference type="PROSITE" id="PS51898">
    <property type="entry name" value="TYR_RECOMBINASE"/>
    <property type="match status" value="1"/>
</dbReference>
<dbReference type="Pfam" id="PF00589">
    <property type="entry name" value="Phage_integrase"/>
    <property type="match status" value="1"/>
</dbReference>
<comment type="caution">
    <text evidence="7">The sequence shown here is derived from an EMBL/GenBank/DDBJ whole genome shotgun (WGS) entry which is preliminary data.</text>
</comment>
<dbReference type="PROSITE" id="PS51900">
    <property type="entry name" value="CB"/>
    <property type="match status" value="1"/>
</dbReference>
<dbReference type="EMBL" id="VFPQ01000001">
    <property type="protein sequence ID" value="TQM73544.1"/>
    <property type="molecule type" value="Genomic_DNA"/>
</dbReference>
<organism evidence="7 8">
    <name type="scientific">Thermopolyspora flexuosa</name>
    <dbReference type="NCBI Taxonomy" id="103836"/>
    <lineage>
        <taxon>Bacteria</taxon>
        <taxon>Bacillati</taxon>
        <taxon>Actinomycetota</taxon>
        <taxon>Actinomycetes</taxon>
        <taxon>Streptosporangiales</taxon>
        <taxon>Streptosporangiaceae</taxon>
        <taxon>Thermopolyspora</taxon>
    </lineage>
</organism>
<keyword evidence="3" id="KW-0233">DNA recombination</keyword>
<dbReference type="InterPro" id="IPR013762">
    <property type="entry name" value="Integrase-like_cat_sf"/>
</dbReference>
<dbReference type="InterPro" id="IPR010998">
    <property type="entry name" value="Integrase_recombinase_N"/>
</dbReference>
<dbReference type="InterPro" id="IPR002104">
    <property type="entry name" value="Integrase_catalytic"/>
</dbReference>
<dbReference type="CDD" id="cd01189">
    <property type="entry name" value="INT_ICEBs1_C_like"/>
    <property type="match status" value="1"/>
</dbReference>
<feature type="domain" description="Core-binding (CB)" evidence="6">
    <location>
        <begin position="65"/>
        <end position="176"/>
    </location>
</feature>
<dbReference type="Proteomes" id="UP000319213">
    <property type="component" value="Unassembled WGS sequence"/>
</dbReference>
<evidence type="ECO:0000313" key="7">
    <source>
        <dbReference type="EMBL" id="TQM73544.1"/>
    </source>
</evidence>
<evidence type="ECO:0000256" key="3">
    <source>
        <dbReference type="ARBA" id="ARBA00023172"/>
    </source>
</evidence>
<dbReference type="AlphaFoldDB" id="A0A543ISH9"/>
<gene>
    <name evidence="7" type="ORF">FHX40_0191</name>
</gene>
<dbReference type="Pfam" id="PF14659">
    <property type="entry name" value="Phage_int_SAM_3"/>
    <property type="match status" value="1"/>
</dbReference>
<feature type="domain" description="Tyr recombinase" evidence="5">
    <location>
        <begin position="197"/>
        <end position="397"/>
    </location>
</feature>
<dbReference type="PANTHER" id="PTHR30349">
    <property type="entry name" value="PHAGE INTEGRASE-RELATED"/>
    <property type="match status" value="1"/>
</dbReference>
<dbReference type="Gene3D" id="1.10.150.130">
    <property type="match status" value="1"/>
</dbReference>
<dbReference type="GO" id="GO:0003677">
    <property type="term" value="F:DNA binding"/>
    <property type="evidence" value="ECO:0007669"/>
    <property type="project" value="UniProtKB-UniRule"/>
</dbReference>
<dbReference type="GO" id="GO:0015074">
    <property type="term" value="P:DNA integration"/>
    <property type="evidence" value="ECO:0007669"/>
    <property type="project" value="UniProtKB-KW"/>
</dbReference>
<protein>
    <submittedName>
        <fullName evidence="7">Site-specific recombinase XerD</fullName>
    </submittedName>
</protein>
<dbReference type="InterPro" id="IPR044068">
    <property type="entry name" value="CB"/>
</dbReference>
<evidence type="ECO:0000256" key="4">
    <source>
        <dbReference type="PROSITE-ProRule" id="PRU01248"/>
    </source>
</evidence>
<evidence type="ECO:0000259" key="6">
    <source>
        <dbReference type="PROSITE" id="PS51900"/>
    </source>
</evidence>
<dbReference type="GO" id="GO:0006310">
    <property type="term" value="P:DNA recombination"/>
    <property type="evidence" value="ECO:0007669"/>
    <property type="project" value="UniProtKB-KW"/>
</dbReference>
<evidence type="ECO:0000256" key="2">
    <source>
        <dbReference type="ARBA" id="ARBA00023125"/>
    </source>
</evidence>
<evidence type="ECO:0000313" key="8">
    <source>
        <dbReference type="Proteomes" id="UP000319213"/>
    </source>
</evidence>
<keyword evidence="8" id="KW-1185">Reference proteome</keyword>
<dbReference type="InterPro" id="IPR050090">
    <property type="entry name" value="Tyrosine_recombinase_XerCD"/>
</dbReference>
<reference evidence="7 8" key="1">
    <citation type="submission" date="2019-06" db="EMBL/GenBank/DDBJ databases">
        <title>Sequencing the genomes of 1000 actinobacteria strains.</title>
        <authorList>
            <person name="Klenk H.-P."/>
        </authorList>
    </citation>
    <scope>NUCLEOTIDE SEQUENCE [LARGE SCALE GENOMIC DNA]</scope>
    <source>
        <strain evidence="7 8">DSM 43186</strain>
    </source>
</reference>
<name>A0A543ISH9_9ACTN</name>
<dbReference type="SUPFAM" id="SSF56349">
    <property type="entry name" value="DNA breaking-rejoining enzymes"/>
    <property type="match status" value="1"/>
</dbReference>
<dbReference type="InterPro" id="IPR011010">
    <property type="entry name" value="DNA_brk_join_enz"/>
</dbReference>
<proteinExistence type="predicted"/>
<dbReference type="PANTHER" id="PTHR30349:SF91">
    <property type="entry name" value="INTA PROTEIN"/>
    <property type="match status" value="1"/>
</dbReference>
<dbReference type="RefSeq" id="WP_211350123.1">
    <property type="nucleotide sequence ID" value="NZ_BMPV01000004.1"/>
</dbReference>
<sequence>MGRRANGEGSIFPYRNGWAGYVWVTTPEGKKTRKWVYGQSREEAHSKWIKLHAQATRGPIASKVPTLGAYLDYWVRDVVEPNLAPSTVANYEMFARLYIKPDLGRKRLDRLSVRDVQSWCTRLRKTCQCCAQGKDARRHESDRKCCAVGSCCRQLPSDRTVRDAWAVLRAALNNAVREELIARNVAALIRVPKPRRRKIKPWTVDEARRFLESARTRRDPLYAAYVLILVLGLRRGEVLGLRWEDVDLDNAEISIGWQLQRVRGRLYHRETKTESSDAVLPLVEPCVAALRDRRAEQNAARLRAGRDWVETGLVFTTVTGRPVEPRNFNRSFAAAIRHAQVPRIPLHATRKTCASLLVALDVHPRIVMQILRHSQIGVTMNVYSEVYSEETLEALRKLGRRLA</sequence>
<evidence type="ECO:0000256" key="1">
    <source>
        <dbReference type="ARBA" id="ARBA00022908"/>
    </source>
</evidence>
<keyword evidence="1" id="KW-0229">DNA integration</keyword>
<accession>A0A543ISH9</accession>
<dbReference type="InterPro" id="IPR004107">
    <property type="entry name" value="Integrase_SAM-like_N"/>
</dbReference>
<keyword evidence="2 4" id="KW-0238">DNA-binding</keyword>